<dbReference type="Pfam" id="PF02284">
    <property type="entry name" value="COX5A"/>
    <property type="match status" value="1"/>
</dbReference>
<dbReference type="OrthoDB" id="5778907at2759"/>
<comment type="subunit">
    <text evidence="1">Component of the cytochrome c oxidase (complex IV, CIV), a multisubunit enzyme composed of a catalytic core of 3 subunits and several supernumerary subunits. The complex exists as a monomer or a dimer and forms supercomplexes (SCs) in the inner mitochondrial membrane with ubiquinol-cytochrome c oxidoreductase (cytochrome b-c1 complex, complex III, CIII).</text>
</comment>
<dbReference type="PANTHER" id="PTHR14200:SF11">
    <property type="entry name" value="CYTOCHROME C OXIDASE SUBUNIT 5A, MITOCHONDRIAL"/>
    <property type="match status" value="1"/>
</dbReference>
<comment type="similarity">
    <text evidence="1">Belongs to the cytochrome c oxidase subunit 5A family.</text>
</comment>
<gene>
    <name evidence="2" type="ORF">G9C98_004051</name>
</gene>
<keyword evidence="3" id="KW-1185">Reference proteome</keyword>
<keyword evidence="1" id="KW-0479">Metal-binding</keyword>
<accession>A0A8J5RC63</accession>
<dbReference type="Proteomes" id="UP000729913">
    <property type="component" value="Unassembled WGS sequence"/>
</dbReference>
<dbReference type="GO" id="GO:0045277">
    <property type="term" value="C:respiratory chain complex IV"/>
    <property type="evidence" value="ECO:0007669"/>
    <property type="project" value="UniProtKB-UniRule"/>
</dbReference>
<comment type="function">
    <text evidence="1">Component of the cytochrome c oxidase, the last enzyme in the mitochondrial electron transport chain which drives oxidative phosphorylation. The respiratory chain contains 3 multisubunit complexes succinate dehydrogenase (complex II, CII), ubiquinol-cytochrome c oxidoreductase (cytochrome b-c1 complex, complex III, CIII) and cytochrome c oxidase (complex IV, CIV), that cooperate to transfer electrons derived from NADH and succinate to molecular oxygen, creating an electrochemical gradient over the inner membrane that drives transmembrane transport and the ATP synthase. Cytochrome c oxidase is the component of the respiratory chain that catalyzes the reduction of oxygen to water. Electrons originating from reduced cytochrome c in the intermembrane space (IMS) are transferred via the dinuclear copper A center (CU(A)) of subunit 2 and heme A of subunit 1 to the active site in subunit 1, a binuclear center (BNC) formed by heme A3 and copper B (CU(B)). The BNC reduces molecular oxygen to 2 water molecules using 4 electrons from cytochrome c in the IMS and 4 protons from the mitochondrial matrix.</text>
</comment>
<keyword evidence="1" id="KW-0809">Transit peptide</keyword>
<evidence type="ECO:0000313" key="2">
    <source>
        <dbReference type="EMBL" id="KAG8036729.1"/>
    </source>
</evidence>
<keyword evidence="1" id="KW-0408">Iron</keyword>
<dbReference type="GO" id="GO:0005743">
    <property type="term" value="C:mitochondrial inner membrane"/>
    <property type="evidence" value="ECO:0007669"/>
    <property type="project" value="UniProtKB-SubCell"/>
</dbReference>
<keyword evidence="1" id="KW-0999">Mitochondrion inner membrane</keyword>
<dbReference type="PANTHER" id="PTHR14200">
    <property type="entry name" value="CYTOCHROME C OXIDASE POLYPEPTIDE"/>
    <property type="match status" value="1"/>
</dbReference>
<dbReference type="CDD" id="cd00923">
    <property type="entry name" value="Cyt_c_Oxidase_Va"/>
    <property type="match status" value="1"/>
</dbReference>
<name>A0A8J5RC63_9HYME</name>
<comment type="caution">
    <text evidence="2">The sequence shown here is derived from an EMBL/GenBank/DDBJ whole genome shotgun (WGS) entry which is preliminary data.</text>
</comment>
<reference evidence="2" key="1">
    <citation type="submission" date="2020-03" db="EMBL/GenBank/DDBJ databases">
        <authorList>
            <person name="Chebbi M.A."/>
            <person name="Drezen J.M."/>
        </authorList>
    </citation>
    <scope>NUCLEOTIDE SEQUENCE</scope>
    <source>
        <tissue evidence="2">Whole body</tissue>
    </source>
</reference>
<comment type="pathway">
    <text evidence="1">Energy metabolism; oxidative phosphorylation.</text>
</comment>
<comment type="subcellular location">
    <subcellularLocation>
        <location evidence="1">Mitochondrion inner membrane</location>
        <topology evidence="1">Peripheral membrane protein</topology>
        <orientation evidence="1">Matrix side</orientation>
    </subcellularLocation>
</comment>
<dbReference type="GO" id="GO:0006123">
    <property type="term" value="P:mitochondrial electron transport, cytochrome c to oxygen"/>
    <property type="evidence" value="ECO:0007669"/>
    <property type="project" value="UniProtKB-UniRule"/>
</dbReference>
<evidence type="ECO:0000313" key="3">
    <source>
        <dbReference type="Proteomes" id="UP000729913"/>
    </source>
</evidence>
<feature type="non-terminal residue" evidence="2">
    <location>
        <position position="1"/>
    </location>
</feature>
<proteinExistence type="inferred from homology"/>
<keyword evidence="1" id="KW-0349">Heme</keyword>
<sequence>LKLKLTTSGGLIAPHPPLVAKSLHQYLLRNSPLKKFSSSPTRPALTNPLLINKNKVVTMLRFVSGRIGSAVRGVVAVPKTSAAIGVTSTRNSSHGPEETDEEFDTRMENYFNRKDIDHWEIRTAMNDLTAVRFLEVVRYKGGDQAHVIWPYIVQEIRPTLDELGILTPEEMGYDKPELALISPYEV</sequence>
<dbReference type="EMBL" id="JAAOIC020000048">
    <property type="protein sequence ID" value="KAG8036729.1"/>
    <property type="molecule type" value="Genomic_DNA"/>
</dbReference>
<protein>
    <recommendedName>
        <fullName evidence="1">Cytochrome c oxidase subunit 5A, mitochondrial</fullName>
    </recommendedName>
    <alternativeName>
        <fullName evidence="1">Cytochrome c oxidase polypeptide Va</fullName>
    </alternativeName>
</protein>
<dbReference type="UniPathway" id="UPA00705"/>
<dbReference type="InterPro" id="IPR003204">
    <property type="entry name" value="Cyt_c_oxidase_su5A/6"/>
</dbReference>
<dbReference type="GO" id="GO:0046872">
    <property type="term" value="F:metal ion binding"/>
    <property type="evidence" value="ECO:0007669"/>
    <property type="project" value="UniProtKB-UniRule"/>
</dbReference>
<dbReference type="AlphaFoldDB" id="A0A8J5RC63"/>
<keyword evidence="1" id="KW-0496">Mitochondrion</keyword>
<evidence type="ECO:0000256" key="1">
    <source>
        <dbReference type="RuleBase" id="RU368103"/>
    </source>
</evidence>
<reference evidence="2" key="2">
    <citation type="submission" date="2021-04" db="EMBL/GenBank/DDBJ databases">
        <title>Genome-wide patterns of bracovirus chromosomal integration into multiple host tissues during parasitism.</title>
        <authorList>
            <person name="Chebbi M.A.C."/>
        </authorList>
    </citation>
    <scope>NUCLEOTIDE SEQUENCE</scope>
    <source>
        <tissue evidence="2">Whole body</tissue>
    </source>
</reference>
<organism evidence="2 3">
    <name type="scientific">Cotesia typhae</name>
    <dbReference type="NCBI Taxonomy" id="2053667"/>
    <lineage>
        <taxon>Eukaryota</taxon>
        <taxon>Metazoa</taxon>
        <taxon>Ecdysozoa</taxon>
        <taxon>Arthropoda</taxon>
        <taxon>Hexapoda</taxon>
        <taxon>Insecta</taxon>
        <taxon>Pterygota</taxon>
        <taxon>Neoptera</taxon>
        <taxon>Endopterygota</taxon>
        <taxon>Hymenoptera</taxon>
        <taxon>Apocrita</taxon>
        <taxon>Ichneumonoidea</taxon>
        <taxon>Braconidae</taxon>
        <taxon>Microgastrinae</taxon>
        <taxon>Cotesia</taxon>
    </lineage>
</organism>
<keyword evidence="1" id="KW-0472">Membrane</keyword>